<keyword evidence="8" id="KW-1185">Reference proteome</keyword>
<evidence type="ECO:0000313" key="7">
    <source>
        <dbReference type="EMBL" id="MDG5752848.1"/>
    </source>
</evidence>
<feature type="transmembrane region" description="Helical" evidence="6">
    <location>
        <begin position="6"/>
        <end position="24"/>
    </location>
</feature>
<evidence type="ECO:0000256" key="1">
    <source>
        <dbReference type="ARBA" id="ARBA00004651"/>
    </source>
</evidence>
<evidence type="ECO:0000256" key="4">
    <source>
        <dbReference type="ARBA" id="ARBA00022989"/>
    </source>
</evidence>
<organism evidence="7 8">
    <name type="scientific">Ectobacillus antri</name>
    <dbReference type="NCBI Taxonomy" id="2486280"/>
    <lineage>
        <taxon>Bacteria</taxon>
        <taxon>Bacillati</taxon>
        <taxon>Bacillota</taxon>
        <taxon>Bacilli</taxon>
        <taxon>Bacillales</taxon>
        <taxon>Bacillaceae</taxon>
        <taxon>Ectobacillus</taxon>
    </lineage>
</organism>
<reference evidence="7 8" key="1">
    <citation type="submission" date="2023-04" db="EMBL/GenBank/DDBJ databases">
        <title>Ectobacillus antri isolated from activated sludge.</title>
        <authorList>
            <person name="Yan P."/>
            <person name="Liu X."/>
        </authorList>
    </citation>
    <scope>NUCLEOTIDE SEQUENCE [LARGE SCALE GENOMIC DNA]</scope>
    <source>
        <strain evidence="7 8">C18H</strain>
    </source>
</reference>
<feature type="transmembrane region" description="Helical" evidence="6">
    <location>
        <begin position="183"/>
        <end position="203"/>
    </location>
</feature>
<dbReference type="EMBL" id="JARULN010000001">
    <property type="protein sequence ID" value="MDG5752848.1"/>
    <property type="molecule type" value="Genomic_DNA"/>
</dbReference>
<feature type="transmembrane region" description="Helical" evidence="6">
    <location>
        <begin position="150"/>
        <end position="171"/>
    </location>
</feature>
<dbReference type="InterPro" id="IPR001123">
    <property type="entry name" value="LeuE-type"/>
</dbReference>
<name>A0ABT6H0V9_9BACI</name>
<evidence type="ECO:0000256" key="6">
    <source>
        <dbReference type="SAM" id="Phobius"/>
    </source>
</evidence>
<dbReference type="Pfam" id="PF01810">
    <property type="entry name" value="LysE"/>
    <property type="match status" value="1"/>
</dbReference>
<evidence type="ECO:0000313" key="8">
    <source>
        <dbReference type="Proteomes" id="UP001218246"/>
    </source>
</evidence>
<sequence>MFLGIVQQIVLGVSLAAPVGPINIEMLKRGIEKGFWHAWAVGLGGMTADILFMILIYCGLSSFFTYTPVQLFMYGVGFFLLFHLGFMSIKQGISKGEMEYIKEEIGGVKESYVTGFFIALSNPLNLIFWFGVYGSTLSSLLTRVSQQEAILYSFCIILGIILWNINIAFSIHFGRMLLKPRMLGWVTTAAGIVLVGYSIHFAYKAIELMI</sequence>
<protein>
    <submittedName>
        <fullName evidence="7">LysE family transporter</fullName>
    </submittedName>
</protein>
<keyword evidence="5 6" id="KW-0472">Membrane</keyword>
<feature type="transmembrane region" description="Helical" evidence="6">
    <location>
        <begin position="110"/>
        <end position="130"/>
    </location>
</feature>
<keyword evidence="3 6" id="KW-0812">Transmembrane</keyword>
<comment type="subcellular location">
    <subcellularLocation>
        <location evidence="1">Cell membrane</location>
        <topology evidence="1">Multi-pass membrane protein</topology>
    </subcellularLocation>
</comment>
<proteinExistence type="predicted"/>
<evidence type="ECO:0000256" key="5">
    <source>
        <dbReference type="ARBA" id="ARBA00023136"/>
    </source>
</evidence>
<dbReference type="PANTHER" id="PTHR30086">
    <property type="entry name" value="ARGININE EXPORTER PROTEIN ARGO"/>
    <property type="match status" value="1"/>
</dbReference>
<accession>A0ABT6H0V9</accession>
<feature type="transmembrane region" description="Helical" evidence="6">
    <location>
        <begin position="71"/>
        <end position="89"/>
    </location>
</feature>
<comment type="caution">
    <text evidence="7">The sequence shown here is derived from an EMBL/GenBank/DDBJ whole genome shotgun (WGS) entry which is preliminary data.</text>
</comment>
<keyword evidence="4 6" id="KW-1133">Transmembrane helix</keyword>
<dbReference type="PANTHER" id="PTHR30086:SF6">
    <property type="entry name" value="AMINO ACID EFFLUX PROTEIN YCGF-RELATED"/>
    <property type="match status" value="1"/>
</dbReference>
<dbReference type="Proteomes" id="UP001218246">
    <property type="component" value="Unassembled WGS sequence"/>
</dbReference>
<keyword evidence="2" id="KW-1003">Cell membrane</keyword>
<gene>
    <name evidence="7" type="ORF">P6P90_02385</name>
</gene>
<feature type="transmembrane region" description="Helical" evidence="6">
    <location>
        <begin position="36"/>
        <end position="65"/>
    </location>
</feature>
<evidence type="ECO:0000256" key="3">
    <source>
        <dbReference type="ARBA" id="ARBA00022692"/>
    </source>
</evidence>
<evidence type="ECO:0000256" key="2">
    <source>
        <dbReference type="ARBA" id="ARBA00022475"/>
    </source>
</evidence>